<dbReference type="PROSITE" id="PS51257">
    <property type="entry name" value="PROKAR_LIPOPROTEIN"/>
    <property type="match status" value="1"/>
</dbReference>
<gene>
    <name evidence="2" type="ORF">ACFO5K_11275</name>
</gene>
<keyword evidence="3" id="KW-1185">Reference proteome</keyword>
<dbReference type="Pfam" id="PF04069">
    <property type="entry name" value="OpuAC"/>
    <property type="match status" value="1"/>
</dbReference>
<comment type="caution">
    <text evidence="2">The sequence shown here is derived from an EMBL/GenBank/DDBJ whole genome shotgun (WGS) entry which is preliminary data.</text>
</comment>
<dbReference type="Gene3D" id="3.40.190.120">
    <property type="entry name" value="Osmoprotection protein (prox), domain 2"/>
    <property type="match status" value="1"/>
</dbReference>
<name>A0ABV8VF79_9NOCA</name>
<sequence>MRISGWWRGLAPIAGALLLAGCGLQSGSSVPLPVGPGSIEPVAELDGVAVTVGSKDFTEANILGYVIEFALTAAGANVRDLTNIQGSNSLRDAQLNGQIDIAYDYTGTGWINYLGNEKPVSAEDVNAAHPEQVSETDVERAQFEAVRAADRAEHDMVWAAMAPMNNTYALVTSRRTAQETGVRTLSDYAALVATDPAAAETCVGTEFNVRPDGYPGLAQKYGIDAGRAHKQIVQDALVYQATADATQCRFGSVAATDGRIPALDLVLLTDDKGFFPKYNAALVMHGPFADAHPRVAQLLAPISARLTNEVITELNRQVDIDGREPAEVARDWMVAEGLVTVD</sequence>
<reference evidence="3" key="1">
    <citation type="journal article" date="2019" name="Int. J. Syst. Evol. Microbiol.">
        <title>The Global Catalogue of Microorganisms (GCM) 10K type strain sequencing project: providing services to taxonomists for standard genome sequencing and annotation.</title>
        <authorList>
            <consortium name="The Broad Institute Genomics Platform"/>
            <consortium name="The Broad Institute Genome Sequencing Center for Infectious Disease"/>
            <person name="Wu L."/>
            <person name="Ma J."/>
        </authorList>
    </citation>
    <scope>NUCLEOTIDE SEQUENCE [LARGE SCALE GENOMIC DNA]</scope>
    <source>
        <strain evidence="3">IBRC-M 10490</strain>
    </source>
</reference>
<evidence type="ECO:0000313" key="3">
    <source>
        <dbReference type="Proteomes" id="UP001595844"/>
    </source>
</evidence>
<proteinExistence type="predicted"/>
<dbReference type="EMBL" id="JBHSDL010000014">
    <property type="protein sequence ID" value="MFC4374679.1"/>
    <property type="molecule type" value="Genomic_DNA"/>
</dbReference>
<dbReference type="Gene3D" id="3.40.190.10">
    <property type="entry name" value="Periplasmic binding protein-like II"/>
    <property type="match status" value="1"/>
</dbReference>
<dbReference type="Proteomes" id="UP001595844">
    <property type="component" value="Unassembled WGS sequence"/>
</dbReference>
<feature type="domain" description="ABC-type glycine betaine transport system substrate-binding" evidence="1">
    <location>
        <begin position="50"/>
        <end position="333"/>
    </location>
</feature>
<dbReference type="CDD" id="cd13611">
    <property type="entry name" value="PBP2_YehZ"/>
    <property type="match status" value="1"/>
</dbReference>
<protein>
    <submittedName>
        <fullName evidence="2">Glycine betaine ABC transporter substrate-binding protein</fullName>
    </submittedName>
</protein>
<dbReference type="SUPFAM" id="SSF53850">
    <property type="entry name" value="Periplasmic binding protein-like II"/>
    <property type="match status" value="1"/>
</dbReference>
<evidence type="ECO:0000313" key="2">
    <source>
        <dbReference type="EMBL" id="MFC4374679.1"/>
    </source>
</evidence>
<accession>A0ABV8VF79</accession>
<dbReference type="RefSeq" id="WP_378560117.1">
    <property type="nucleotide sequence ID" value="NZ_JBHSDL010000014.1"/>
</dbReference>
<evidence type="ECO:0000259" key="1">
    <source>
        <dbReference type="Pfam" id="PF04069"/>
    </source>
</evidence>
<dbReference type="InterPro" id="IPR007210">
    <property type="entry name" value="ABC_Gly_betaine_transp_sub-bd"/>
</dbReference>
<organism evidence="2 3">
    <name type="scientific">Nocardia halotolerans</name>
    <dbReference type="NCBI Taxonomy" id="1755878"/>
    <lineage>
        <taxon>Bacteria</taxon>
        <taxon>Bacillati</taxon>
        <taxon>Actinomycetota</taxon>
        <taxon>Actinomycetes</taxon>
        <taxon>Mycobacteriales</taxon>
        <taxon>Nocardiaceae</taxon>
        <taxon>Nocardia</taxon>
    </lineage>
</organism>